<organism evidence="8 9">
    <name type="scientific">Microvirga guangxiensis</name>
    <dbReference type="NCBI Taxonomy" id="549386"/>
    <lineage>
        <taxon>Bacteria</taxon>
        <taxon>Pseudomonadati</taxon>
        <taxon>Pseudomonadota</taxon>
        <taxon>Alphaproteobacteria</taxon>
        <taxon>Hyphomicrobiales</taxon>
        <taxon>Methylobacteriaceae</taxon>
        <taxon>Microvirga</taxon>
    </lineage>
</organism>
<dbReference type="InterPro" id="IPR003856">
    <property type="entry name" value="LPS_length_determ_N"/>
</dbReference>
<evidence type="ECO:0000313" key="8">
    <source>
        <dbReference type="EMBL" id="SCY56854.1"/>
    </source>
</evidence>
<dbReference type="InterPro" id="IPR050445">
    <property type="entry name" value="Bact_polysacc_biosynth/exp"/>
</dbReference>
<reference evidence="8 9" key="1">
    <citation type="submission" date="2016-10" db="EMBL/GenBank/DDBJ databases">
        <authorList>
            <person name="de Groot N.N."/>
        </authorList>
    </citation>
    <scope>NUCLEOTIDE SEQUENCE [LARGE SCALE GENOMIC DNA]</scope>
    <source>
        <strain evidence="8 9">CGMCC 1.7666</strain>
    </source>
</reference>
<proteinExistence type="predicted"/>
<name>A0A1G5GZE5_9HYPH</name>
<keyword evidence="3 6" id="KW-0812">Transmembrane</keyword>
<evidence type="ECO:0000313" key="9">
    <source>
        <dbReference type="Proteomes" id="UP000199569"/>
    </source>
</evidence>
<evidence type="ECO:0000256" key="4">
    <source>
        <dbReference type="ARBA" id="ARBA00022989"/>
    </source>
</evidence>
<feature type="transmembrane region" description="Helical" evidence="6">
    <location>
        <begin position="31"/>
        <end position="52"/>
    </location>
</feature>
<dbReference type="EMBL" id="FMVJ01000004">
    <property type="protein sequence ID" value="SCY56854.1"/>
    <property type="molecule type" value="Genomic_DNA"/>
</dbReference>
<evidence type="ECO:0000256" key="3">
    <source>
        <dbReference type="ARBA" id="ARBA00022692"/>
    </source>
</evidence>
<keyword evidence="4 6" id="KW-1133">Transmembrane helix</keyword>
<dbReference type="Pfam" id="PF02706">
    <property type="entry name" value="Wzz"/>
    <property type="match status" value="1"/>
</dbReference>
<dbReference type="PANTHER" id="PTHR32309">
    <property type="entry name" value="TYROSINE-PROTEIN KINASE"/>
    <property type="match status" value="1"/>
</dbReference>
<evidence type="ECO:0000256" key="6">
    <source>
        <dbReference type="SAM" id="Phobius"/>
    </source>
</evidence>
<keyword evidence="2" id="KW-1003">Cell membrane</keyword>
<evidence type="ECO:0000256" key="1">
    <source>
        <dbReference type="ARBA" id="ARBA00004651"/>
    </source>
</evidence>
<keyword evidence="9" id="KW-1185">Reference proteome</keyword>
<dbReference type="RefSeq" id="WP_091133299.1">
    <property type="nucleotide sequence ID" value="NZ_FMVJ01000004.1"/>
</dbReference>
<dbReference type="AlphaFoldDB" id="A0A1G5GZE5"/>
<sequence>MLTESEPRAFDRHETKLALRELASFFYRQRLFLVVTALAIASVATGLTYLIAPVYTASGSIVVERTSNPLLRNQLEQPSAAPEMANDVANVMRSRPVIETVVDKLRPHERPRRRSAIRDGIEQAFATLDRWGILSVLPRRERYIRRWSRALKVEGNGDYVTVSLSDDDGALAASAINAIIEEYRNHYVELLRMRRALDLRQEIFAQTQSDILEHRRAALKSAAEQQASRIEVPSPHTLLSDSTGSLTANVEHDLRRLLAARARSSLISQAPAVDNANTKDFISPAKYNAMIAQLGTVRRKLDASDIQVRTLQLERGSNHSDTLLALETRASLRRAVADLEEELHRSAQAGAAKDEAEAFKTAYDARLDATRRRVDLVRLYTQSDTRTSSVRLAEFAETPNIPSSTRLLQVAIGLGAAIAFALCAAVIRDRVNLRIRDPQGIEAILQSPVLFAMSESRSQVRRLRR</sequence>
<accession>A0A1G5GZE5</accession>
<evidence type="ECO:0000256" key="5">
    <source>
        <dbReference type="ARBA" id="ARBA00023136"/>
    </source>
</evidence>
<dbReference type="GO" id="GO:0005886">
    <property type="term" value="C:plasma membrane"/>
    <property type="evidence" value="ECO:0007669"/>
    <property type="project" value="UniProtKB-SubCell"/>
</dbReference>
<protein>
    <submittedName>
        <fullName evidence="8">Uncharacterized protein involved in exopolysaccharide biosynthesis</fullName>
    </submittedName>
</protein>
<keyword evidence="5 6" id="KW-0472">Membrane</keyword>
<dbReference type="PANTHER" id="PTHR32309:SF31">
    <property type="entry name" value="CAPSULAR EXOPOLYSACCHARIDE FAMILY"/>
    <property type="match status" value="1"/>
</dbReference>
<comment type="subcellular location">
    <subcellularLocation>
        <location evidence="1">Cell membrane</location>
        <topology evidence="1">Multi-pass membrane protein</topology>
    </subcellularLocation>
</comment>
<evidence type="ECO:0000256" key="2">
    <source>
        <dbReference type="ARBA" id="ARBA00022475"/>
    </source>
</evidence>
<feature type="transmembrane region" description="Helical" evidence="6">
    <location>
        <begin position="407"/>
        <end position="427"/>
    </location>
</feature>
<dbReference type="OrthoDB" id="8015883at2"/>
<gene>
    <name evidence="8" type="ORF">SAMN02927923_01707</name>
</gene>
<dbReference type="Proteomes" id="UP000199569">
    <property type="component" value="Unassembled WGS sequence"/>
</dbReference>
<feature type="domain" description="Polysaccharide chain length determinant N-terminal" evidence="7">
    <location>
        <begin position="18"/>
        <end position="105"/>
    </location>
</feature>
<evidence type="ECO:0000259" key="7">
    <source>
        <dbReference type="Pfam" id="PF02706"/>
    </source>
</evidence>
<dbReference type="STRING" id="549386.SAMN02927923_01707"/>